<organism evidence="10 11">
    <name type="scientific">Caldalkalibacillus uzonensis</name>
    <dbReference type="NCBI Taxonomy" id="353224"/>
    <lineage>
        <taxon>Bacteria</taxon>
        <taxon>Bacillati</taxon>
        <taxon>Bacillota</taxon>
        <taxon>Bacilli</taxon>
        <taxon>Bacillales</taxon>
        <taxon>Bacillaceae</taxon>
        <taxon>Caldalkalibacillus</taxon>
    </lineage>
</organism>
<feature type="transmembrane region" description="Helical" evidence="9">
    <location>
        <begin position="246"/>
        <end position="268"/>
    </location>
</feature>
<dbReference type="Gene3D" id="1.20.1740.10">
    <property type="entry name" value="Amino acid/polyamine transporter I"/>
    <property type="match status" value="1"/>
</dbReference>
<feature type="transmembrane region" description="Helical" evidence="9">
    <location>
        <begin position="334"/>
        <end position="350"/>
    </location>
</feature>
<feature type="transmembrane region" description="Helical" evidence="9">
    <location>
        <begin position="174"/>
        <end position="191"/>
    </location>
</feature>
<keyword evidence="11" id="KW-1185">Reference proteome</keyword>
<comment type="subcellular location">
    <subcellularLocation>
        <location evidence="1">Membrane</location>
        <topology evidence="1">Multi-pass membrane protein</topology>
    </subcellularLocation>
</comment>
<evidence type="ECO:0000256" key="8">
    <source>
        <dbReference type="SAM" id="MobiDB-lite"/>
    </source>
</evidence>
<name>A0ABU0CR81_9BACI</name>
<evidence type="ECO:0000256" key="4">
    <source>
        <dbReference type="ARBA" id="ARBA00022544"/>
    </source>
</evidence>
<keyword evidence="4" id="KW-0309">Germination</keyword>
<evidence type="ECO:0000256" key="5">
    <source>
        <dbReference type="ARBA" id="ARBA00022692"/>
    </source>
</evidence>
<evidence type="ECO:0000256" key="2">
    <source>
        <dbReference type="ARBA" id="ARBA00007998"/>
    </source>
</evidence>
<dbReference type="RefSeq" id="WP_307338095.1">
    <property type="nucleotide sequence ID" value="NZ_JAUSUQ010000005.1"/>
</dbReference>
<dbReference type="Proteomes" id="UP001232445">
    <property type="component" value="Unassembled WGS sequence"/>
</dbReference>
<dbReference type="InterPro" id="IPR004761">
    <property type="entry name" value="Spore_GerAB"/>
</dbReference>
<evidence type="ECO:0000313" key="10">
    <source>
        <dbReference type="EMBL" id="MDQ0338933.1"/>
    </source>
</evidence>
<dbReference type="PANTHER" id="PTHR34975:SF2">
    <property type="entry name" value="SPORE GERMINATION PROTEIN A2"/>
    <property type="match status" value="1"/>
</dbReference>
<feature type="transmembrane region" description="Helical" evidence="9">
    <location>
        <begin position="57"/>
        <end position="76"/>
    </location>
</feature>
<keyword evidence="7 9" id="KW-0472">Membrane</keyword>
<keyword evidence="5 9" id="KW-0812">Transmembrane</keyword>
<dbReference type="Pfam" id="PF03845">
    <property type="entry name" value="Spore_permease"/>
    <property type="match status" value="1"/>
</dbReference>
<comment type="similarity">
    <text evidence="2">Belongs to the amino acid-polyamine-organocation (APC) superfamily. Spore germination protein (SGP) (TC 2.A.3.9) family.</text>
</comment>
<evidence type="ECO:0000256" key="3">
    <source>
        <dbReference type="ARBA" id="ARBA00022448"/>
    </source>
</evidence>
<evidence type="ECO:0000256" key="1">
    <source>
        <dbReference type="ARBA" id="ARBA00004141"/>
    </source>
</evidence>
<dbReference type="NCBIfam" id="TIGR00912">
    <property type="entry name" value="2A0309"/>
    <property type="match status" value="1"/>
</dbReference>
<gene>
    <name evidence="10" type="ORF">J2S00_001719</name>
</gene>
<protein>
    <submittedName>
        <fullName evidence="10">Spore germination protein</fullName>
    </submittedName>
</protein>
<evidence type="ECO:0000313" key="11">
    <source>
        <dbReference type="Proteomes" id="UP001232445"/>
    </source>
</evidence>
<feature type="transmembrane region" description="Helical" evidence="9">
    <location>
        <begin position="135"/>
        <end position="162"/>
    </location>
</feature>
<reference evidence="10 11" key="1">
    <citation type="submission" date="2023-07" db="EMBL/GenBank/DDBJ databases">
        <title>Genomic Encyclopedia of Type Strains, Phase IV (KMG-IV): sequencing the most valuable type-strain genomes for metagenomic binning, comparative biology and taxonomic classification.</title>
        <authorList>
            <person name="Goeker M."/>
        </authorList>
    </citation>
    <scope>NUCLEOTIDE SEQUENCE [LARGE SCALE GENOMIC DNA]</scope>
    <source>
        <strain evidence="10 11">DSM 17740</strain>
    </source>
</reference>
<sequence>MQLRKDMGRPTANKAPQAEQEKVIITPRQSGSLIASTLIGVGILTLPRGMSEAAREAAWLTTILGGLVTLLFMIILTRLSFRFPLKSLASYAPEILGTKHNPNMIGKVLAAPIIVGFIGYWLFAVAMVVRAFGEVVVSAVLINTPLEVIIISMLLLSYILTWYEVEVVARINELLLPLIVIPSILIILFAVQSFKLEYFLPLWPDVRWQDFLYGVVISAFAYAGYEVITVFGGYTFVTKETLPANVIGFSTPLLIYTAVVVVAVGTFGTEELQVLLWPTFELVKTTEVPGVILERVESAFLGVWVAAVFTSSANLFYATSFLAKKYVARGKTHVYALIFLPIVYWIASIPENVHTLSDWQTYAGYAGLIVGGGVPILLLIIARIRKIGLTPQPARPNKSTNKGQTR</sequence>
<evidence type="ECO:0000256" key="6">
    <source>
        <dbReference type="ARBA" id="ARBA00022989"/>
    </source>
</evidence>
<feature type="region of interest" description="Disordered" evidence="8">
    <location>
        <begin position="1"/>
        <end position="21"/>
    </location>
</feature>
<feature type="transmembrane region" description="Helical" evidence="9">
    <location>
        <begin position="211"/>
        <end position="234"/>
    </location>
</feature>
<dbReference type="PANTHER" id="PTHR34975">
    <property type="entry name" value="SPORE GERMINATION PROTEIN A2"/>
    <property type="match status" value="1"/>
</dbReference>
<feature type="transmembrane region" description="Helical" evidence="9">
    <location>
        <begin position="32"/>
        <end position="51"/>
    </location>
</feature>
<evidence type="ECO:0000256" key="9">
    <source>
        <dbReference type="SAM" id="Phobius"/>
    </source>
</evidence>
<feature type="transmembrane region" description="Helical" evidence="9">
    <location>
        <begin position="362"/>
        <end position="382"/>
    </location>
</feature>
<comment type="caution">
    <text evidence="10">The sequence shown here is derived from an EMBL/GenBank/DDBJ whole genome shotgun (WGS) entry which is preliminary data.</text>
</comment>
<accession>A0ABU0CR81</accession>
<feature type="transmembrane region" description="Helical" evidence="9">
    <location>
        <begin position="108"/>
        <end position="129"/>
    </location>
</feature>
<proteinExistence type="inferred from homology"/>
<keyword evidence="3" id="KW-0813">Transport</keyword>
<keyword evidence="6 9" id="KW-1133">Transmembrane helix</keyword>
<feature type="transmembrane region" description="Helical" evidence="9">
    <location>
        <begin position="299"/>
        <end position="322"/>
    </location>
</feature>
<dbReference type="EMBL" id="JAUSUQ010000005">
    <property type="protein sequence ID" value="MDQ0338933.1"/>
    <property type="molecule type" value="Genomic_DNA"/>
</dbReference>
<evidence type="ECO:0000256" key="7">
    <source>
        <dbReference type="ARBA" id="ARBA00023136"/>
    </source>
</evidence>